<comment type="caution">
    <text evidence="2">The sequence shown here is derived from an EMBL/GenBank/DDBJ whole genome shotgun (WGS) entry which is preliminary data.</text>
</comment>
<dbReference type="AlphaFoldDB" id="A0A645H790"/>
<dbReference type="InterPro" id="IPR003390">
    <property type="entry name" value="DNA_integrity_scan_DisA_N"/>
</dbReference>
<gene>
    <name evidence="2" type="ORF">SDC9_181715</name>
</gene>
<sequence>MSEQSDAMVVVLSEETGAISVAVKGTLERDISDAVLRERLMDYLVFDDSQKQVDPGRIKNLFGGFRK</sequence>
<reference evidence="2" key="1">
    <citation type="submission" date="2019-08" db="EMBL/GenBank/DDBJ databases">
        <authorList>
            <person name="Kucharzyk K."/>
            <person name="Murdoch R.W."/>
            <person name="Higgins S."/>
            <person name="Loffler F."/>
        </authorList>
    </citation>
    <scope>NUCLEOTIDE SEQUENCE</scope>
</reference>
<feature type="domain" description="DAC" evidence="1">
    <location>
        <begin position="1"/>
        <end position="33"/>
    </location>
</feature>
<dbReference type="EMBL" id="VSSQ01087142">
    <property type="protein sequence ID" value="MPN34222.1"/>
    <property type="molecule type" value="Genomic_DNA"/>
</dbReference>
<evidence type="ECO:0000259" key="1">
    <source>
        <dbReference type="PROSITE" id="PS51794"/>
    </source>
</evidence>
<protein>
    <recommendedName>
        <fullName evidence="1">DAC domain-containing protein</fullName>
    </recommendedName>
</protein>
<name>A0A645H790_9ZZZZ</name>
<accession>A0A645H790</accession>
<evidence type="ECO:0000313" key="2">
    <source>
        <dbReference type="EMBL" id="MPN34222.1"/>
    </source>
</evidence>
<organism evidence="2">
    <name type="scientific">bioreactor metagenome</name>
    <dbReference type="NCBI Taxonomy" id="1076179"/>
    <lineage>
        <taxon>unclassified sequences</taxon>
        <taxon>metagenomes</taxon>
        <taxon>ecological metagenomes</taxon>
    </lineage>
</organism>
<dbReference type="Gene3D" id="3.40.1700.10">
    <property type="entry name" value="DNA integrity scanning protein, DisA, N-terminal domain"/>
    <property type="match status" value="1"/>
</dbReference>
<dbReference type="PROSITE" id="PS51794">
    <property type="entry name" value="DAC"/>
    <property type="match status" value="1"/>
</dbReference>
<dbReference type="InterPro" id="IPR036888">
    <property type="entry name" value="DNA_integrity_DisA_N_sf"/>
</dbReference>
<dbReference type="SUPFAM" id="SSF143597">
    <property type="entry name" value="YojJ-like"/>
    <property type="match status" value="1"/>
</dbReference>
<proteinExistence type="predicted"/>